<dbReference type="SUPFAM" id="SSF52833">
    <property type="entry name" value="Thioredoxin-like"/>
    <property type="match status" value="1"/>
</dbReference>
<dbReference type="InterPro" id="IPR036249">
    <property type="entry name" value="Thioredoxin-like_sf"/>
</dbReference>
<keyword evidence="2" id="KW-1185">Reference proteome</keyword>
<dbReference type="OrthoDB" id="6120799at2"/>
<dbReference type="RefSeq" id="WP_008496107.1">
    <property type="nucleotide sequence ID" value="NZ_CP016537.2"/>
</dbReference>
<dbReference type="Gene3D" id="3.40.30.10">
    <property type="entry name" value="Glutaredoxin"/>
    <property type="match status" value="1"/>
</dbReference>
<reference evidence="2" key="1">
    <citation type="submission" date="2016-07" db="EMBL/GenBank/DDBJ databases">
        <authorList>
            <person name="See-Too W.S."/>
        </authorList>
    </citation>
    <scope>NUCLEOTIDE SEQUENCE [LARGE SCALE GENOMIC DNA]</scope>
    <source>
        <strain evidence="2">DSM 24743</strain>
    </source>
</reference>
<dbReference type="STRING" id="1215089.BBI08_00170"/>
<protein>
    <submittedName>
        <fullName evidence="1">Thioredoxin family protein</fullName>
    </submittedName>
</protein>
<dbReference type="KEGG" id="phc:BBI08_00170"/>
<gene>
    <name evidence="1" type="ORF">BBI08_00170</name>
</gene>
<evidence type="ECO:0000313" key="2">
    <source>
        <dbReference type="Proteomes" id="UP000092687"/>
    </source>
</evidence>
<accession>A0A1C7DMC7</accession>
<name>A0A1C7DMC7_9BACL</name>
<dbReference type="EMBL" id="CP016537">
    <property type="protein sequence ID" value="ANU12383.1"/>
    <property type="molecule type" value="Genomic_DNA"/>
</dbReference>
<reference evidence="2" key="2">
    <citation type="submission" date="2016-10" db="EMBL/GenBank/DDBJ databases">
        <authorList>
            <person name="See-Too W.S."/>
        </authorList>
    </citation>
    <scope>NUCLEOTIDE SEQUENCE [LARGE SCALE GENOMIC DNA]</scope>
    <source>
        <strain evidence="2">DSM 24743</strain>
    </source>
</reference>
<dbReference type="Proteomes" id="UP000092687">
    <property type="component" value="Chromosome"/>
</dbReference>
<dbReference type="Pfam" id="PF14595">
    <property type="entry name" value="Thioredoxin_9"/>
    <property type="match status" value="1"/>
</dbReference>
<dbReference type="AlphaFoldDB" id="A0A1C7DMC7"/>
<evidence type="ECO:0000313" key="1">
    <source>
        <dbReference type="EMBL" id="ANU12383.1"/>
    </source>
</evidence>
<organism evidence="1 2">
    <name type="scientific">Planococcus halocryophilus</name>
    <dbReference type="NCBI Taxonomy" id="1215089"/>
    <lineage>
        <taxon>Bacteria</taxon>
        <taxon>Bacillati</taxon>
        <taxon>Bacillota</taxon>
        <taxon>Bacilli</taxon>
        <taxon>Bacillales</taxon>
        <taxon>Caryophanaceae</taxon>
        <taxon>Planococcus</taxon>
    </lineage>
</organism>
<sequence>MMTEQQYFEKGISLESYMAQMESNQQKSYSIYEKFELPKDPEFLALLKDKKPHVLVITEDWSGDAMMNNAILRKIADAADLDVHCIYRDDNLELMDRYLTNGERLIPKYIVLSEGGDVLGEWGPRAPKVQEFVDKKKSVLPEKEDPQYKLHVKTVTGEILDGFVYNDDFWHVVYEELRQVFQTALTSRE</sequence>
<proteinExistence type="predicted"/>